<dbReference type="EMBL" id="FPBT01000019">
    <property type="protein sequence ID" value="SFU61253.1"/>
    <property type="molecule type" value="Genomic_DNA"/>
</dbReference>
<evidence type="ECO:0000259" key="7">
    <source>
        <dbReference type="Pfam" id="PF00155"/>
    </source>
</evidence>
<evidence type="ECO:0000256" key="3">
    <source>
        <dbReference type="ARBA" id="ARBA00011738"/>
    </source>
</evidence>
<feature type="domain" description="Aminotransferase class I/classII large" evidence="7">
    <location>
        <begin position="38"/>
        <end position="402"/>
    </location>
</feature>
<comment type="subunit">
    <text evidence="3">Homodimer.</text>
</comment>
<dbReference type="InterPro" id="IPR000796">
    <property type="entry name" value="Asp_trans"/>
</dbReference>
<name>A0A1I7HKL7_9FIRM</name>
<comment type="similarity">
    <text evidence="2">Belongs to the class-I pyridoxal-phosphate-dependent aminotransferase family.</text>
</comment>
<dbReference type="RefSeq" id="WP_090471605.1">
    <property type="nucleotide sequence ID" value="NZ_FOWF01000020.1"/>
</dbReference>
<evidence type="ECO:0000256" key="6">
    <source>
        <dbReference type="ARBA" id="ARBA00022898"/>
    </source>
</evidence>
<dbReference type="GO" id="GO:0006520">
    <property type="term" value="P:amino acid metabolic process"/>
    <property type="evidence" value="ECO:0007669"/>
    <property type="project" value="InterPro"/>
</dbReference>
<dbReference type="AlphaFoldDB" id="A0A1I7HKL7"/>
<dbReference type="Gene3D" id="3.90.1150.10">
    <property type="entry name" value="Aspartate Aminotransferase, domain 1"/>
    <property type="match status" value="1"/>
</dbReference>
<evidence type="ECO:0000313" key="9">
    <source>
        <dbReference type="Proteomes" id="UP000198817"/>
    </source>
</evidence>
<dbReference type="Gene3D" id="3.40.640.10">
    <property type="entry name" value="Type I PLP-dependent aspartate aminotransferase-like (Major domain)"/>
    <property type="match status" value="1"/>
</dbReference>
<keyword evidence="9" id="KW-1185">Reference proteome</keyword>
<evidence type="ECO:0000256" key="2">
    <source>
        <dbReference type="ARBA" id="ARBA00007441"/>
    </source>
</evidence>
<dbReference type="InterPro" id="IPR015421">
    <property type="entry name" value="PyrdxlP-dep_Trfase_major"/>
</dbReference>
<dbReference type="PANTHER" id="PTHR11879">
    <property type="entry name" value="ASPARTATE AMINOTRANSFERASE"/>
    <property type="match status" value="1"/>
</dbReference>
<organism evidence="8 9">
    <name type="scientific">Eubacterium pyruvativorans</name>
    <dbReference type="NCBI Taxonomy" id="155865"/>
    <lineage>
        <taxon>Bacteria</taxon>
        <taxon>Bacillati</taxon>
        <taxon>Bacillota</taxon>
        <taxon>Clostridia</taxon>
        <taxon>Eubacteriales</taxon>
        <taxon>Eubacteriaceae</taxon>
        <taxon>Eubacterium</taxon>
    </lineage>
</organism>
<keyword evidence="6" id="KW-0663">Pyridoxal phosphate</keyword>
<dbReference type="InterPro" id="IPR004839">
    <property type="entry name" value="Aminotransferase_I/II_large"/>
</dbReference>
<accession>A0A1I7HKL7</accession>
<dbReference type="GO" id="GO:0030170">
    <property type="term" value="F:pyridoxal phosphate binding"/>
    <property type="evidence" value="ECO:0007669"/>
    <property type="project" value="InterPro"/>
</dbReference>
<reference evidence="8 9" key="1">
    <citation type="submission" date="2016-10" db="EMBL/GenBank/DDBJ databases">
        <authorList>
            <person name="de Groot N.N."/>
        </authorList>
    </citation>
    <scope>NUCLEOTIDE SEQUENCE [LARGE SCALE GENOMIC DNA]</scope>
    <source>
        <strain evidence="8 9">KHGC13</strain>
    </source>
</reference>
<evidence type="ECO:0000313" key="8">
    <source>
        <dbReference type="EMBL" id="SFU61253.1"/>
    </source>
</evidence>
<dbReference type="GO" id="GO:0008483">
    <property type="term" value="F:transaminase activity"/>
    <property type="evidence" value="ECO:0007669"/>
    <property type="project" value="UniProtKB-KW"/>
</dbReference>
<evidence type="ECO:0000256" key="1">
    <source>
        <dbReference type="ARBA" id="ARBA00001933"/>
    </source>
</evidence>
<dbReference type="CDD" id="cd00609">
    <property type="entry name" value="AAT_like"/>
    <property type="match status" value="1"/>
</dbReference>
<gene>
    <name evidence="8" type="ORF">SAMN05216508_1197</name>
</gene>
<protein>
    <submittedName>
        <fullName evidence="8">Aromatic-amino-acid transaminase</fullName>
    </submittedName>
</protein>
<dbReference type="PANTHER" id="PTHR11879:SF22">
    <property type="entry name" value="ASPARTATE AMINOTRANSFERASE, MITOCHONDRIAL"/>
    <property type="match status" value="1"/>
</dbReference>
<dbReference type="InterPro" id="IPR015424">
    <property type="entry name" value="PyrdxlP-dep_Trfase"/>
</dbReference>
<dbReference type="InterPro" id="IPR015422">
    <property type="entry name" value="PyrdxlP-dep_Trfase_small"/>
</dbReference>
<dbReference type="GO" id="GO:0042802">
    <property type="term" value="F:identical protein binding"/>
    <property type="evidence" value="ECO:0007669"/>
    <property type="project" value="TreeGrafter"/>
</dbReference>
<keyword evidence="4" id="KW-0032">Aminotransferase</keyword>
<dbReference type="STRING" id="155865.SAMN05216515_12017"/>
<proteinExistence type="inferred from homology"/>
<dbReference type="Proteomes" id="UP000198817">
    <property type="component" value="Unassembled WGS sequence"/>
</dbReference>
<evidence type="ECO:0000256" key="5">
    <source>
        <dbReference type="ARBA" id="ARBA00022679"/>
    </source>
</evidence>
<dbReference type="SUPFAM" id="SSF53383">
    <property type="entry name" value="PLP-dependent transferases"/>
    <property type="match status" value="1"/>
</dbReference>
<sequence length="414" mass="45292">MAEYILASQNGRTIPTEDAIFGVNTRASQCIREYGKENVIDATIGKLLDDQGSLLVLASVDEVYRSLKPEEYANYAPIAGTPGFRKAAIQAALKNNTLKRIPRACAAPGGTGALRLAVGNYSSIGDTILTTDWHWGPYGKIAGEIGRSVETFRLFDNDRNFDVEEFRSHVNGLAEKQDTLLIILNSPGQNPTGYRLTDDEWKSVIAVLSALPSSKKIALVADTAYIDFAGDEDDVRTFLPLFDTLPDNVMALLAYSFSKTFTLYGMRCGALIGLAPDERTAEEFSRVTEYSGRASWSNCARAGQAIIEHIYEDPALLERVTAERTEIRNMLLARGAAFGEEASKCGLDMLPYNGGFFAVVPCENAKEVGLKLEKEAHAFTIPFGDGLRVSLAAMPMTQCRILPQKMKDVLSSME</sequence>
<keyword evidence="5" id="KW-0808">Transferase</keyword>
<evidence type="ECO:0000256" key="4">
    <source>
        <dbReference type="ARBA" id="ARBA00022576"/>
    </source>
</evidence>
<dbReference type="Pfam" id="PF00155">
    <property type="entry name" value="Aminotran_1_2"/>
    <property type="match status" value="1"/>
</dbReference>
<comment type="cofactor">
    <cofactor evidence="1">
        <name>pyridoxal 5'-phosphate</name>
        <dbReference type="ChEBI" id="CHEBI:597326"/>
    </cofactor>
</comment>
<dbReference type="OrthoDB" id="9766445at2"/>